<proteinExistence type="predicted"/>
<feature type="signal peptide" evidence="1">
    <location>
        <begin position="1"/>
        <end position="25"/>
    </location>
</feature>
<dbReference type="RefSeq" id="WP_271417895.1">
    <property type="nucleotide sequence ID" value="NZ_CP115668.1"/>
</dbReference>
<feature type="chain" id="PRO_5045937004" evidence="1">
    <location>
        <begin position="26"/>
        <end position="326"/>
    </location>
</feature>
<organism evidence="2 3">
    <name type="scientific">Cutibacterium equinum</name>
    <dbReference type="NCBI Taxonomy" id="3016342"/>
    <lineage>
        <taxon>Bacteria</taxon>
        <taxon>Bacillati</taxon>
        <taxon>Actinomycetota</taxon>
        <taxon>Actinomycetes</taxon>
        <taxon>Propionibacteriales</taxon>
        <taxon>Propionibacteriaceae</taxon>
        <taxon>Cutibacterium</taxon>
    </lineage>
</organism>
<reference evidence="2 3" key="1">
    <citation type="submission" date="2023-01" db="EMBL/GenBank/DDBJ databases">
        <authorList>
            <person name="Lee S.H."/>
            <person name="Jung H.S."/>
            <person name="Yun J.U."/>
        </authorList>
    </citation>
    <scope>NUCLEOTIDE SEQUENCE [LARGE SCALE GENOMIC DNA]</scope>
    <source>
        <strain evidence="2 3">CBA3108</strain>
    </source>
</reference>
<name>A0ABY7QXD5_9ACTN</name>
<evidence type="ECO:0000313" key="3">
    <source>
        <dbReference type="Proteomes" id="UP001212097"/>
    </source>
</evidence>
<keyword evidence="3" id="KW-1185">Reference proteome</keyword>
<gene>
    <name evidence="2" type="ORF">O6R08_09465</name>
</gene>
<dbReference type="Proteomes" id="UP001212097">
    <property type="component" value="Chromosome"/>
</dbReference>
<keyword evidence="1" id="KW-0732">Signal</keyword>
<evidence type="ECO:0000256" key="1">
    <source>
        <dbReference type="SAM" id="SignalP"/>
    </source>
</evidence>
<accession>A0ABY7QXD5</accession>
<evidence type="ECO:0000313" key="2">
    <source>
        <dbReference type="EMBL" id="WCC79705.1"/>
    </source>
</evidence>
<reference evidence="2 3" key="2">
    <citation type="submission" date="2023-06" db="EMBL/GenBank/DDBJ databases">
        <title>The Gram-positive Non-spore-bearing Anaerobic Bacilli of Human Feces.</title>
        <authorList>
            <person name="Eggerth A.H."/>
        </authorList>
    </citation>
    <scope>NUCLEOTIDE SEQUENCE [LARGE SCALE GENOMIC DNA]</scope>
    <source>
        <strain evidence="2 3">CBA3108</strain>
    </source>
</reference>
<protein>
    <submittedName>
        <fullName evidence="2">Uncharacterized protein</fullName>
    </submittedName>
</protein>
<sequence length="326" mass="34913">MKLRYTVSVAITMALMFASPGVAHADSTGNSSEMPTTQTIDQASSYEGIDTSINQSLATSRNDILTSTEAGTIRISNNDGRATVESNSGSLVIEDSNGETLGTDGRKLARVNASKSNNVTYAATVTDTGNIRVYSIIGDHRAPESYSYSFPDVDSIVLDSETGTAFLFKYTGGEPELVGGVDTPWARDASGMRVPTHFEVRGNTLIQVVEHKSRAFTYPITADPSWWNNTKKWLKKTGSKVASKANSAASRIKSAAKWLGPKAKWLHGKTWHPGTKTVARKAGRFLVKKIGPGGLALCAIGGTWAWYRSDASGWVRVGDAVAGCII</sequence>
<dbReference type="EMBL" id="CP115668">
    <property type="protein sequence ID" value="WCC79705.1"/>
    <property type="molecule type" value="Genomic_DNA"/>
</dbReference>